<dbReference type="AlphaFoldDB" id="A0AAE8W5S4"/>
<name>A0AAE8W5S4_9ACTN</name>
<evidence type="ECO:0000313" key="2">
    <source>
        <dbReference type="EMBL" id="TQE34824.1"/>
    </source>
</evidence>
<dbReference type="EMBL" id="SPAZ01000120">
    <property type="protein sequence ID" value="TQE34824.1"/>
    <property type="molecule type" value="Genomic_DNA"/>
</dbReference>
<sequence>MNQFSYFSLGPGHDRQHLPEPRQAEPGQWPKLEAALAVVNRDLTATLPGQDPLILMVAPSWQPVPPSGIDRDQVYVAMPDGRWHGNPVNACDVEEGDPPEPDDPTTVLTVVADAAQETITELLWQAWPICWEHKIGMHPRPAGTADDGYQGETDAAGPPVWWCRGSQDGDCHDVSLVGELAATLPGKQRRALRRSERKRDGRQ</sequence>
<evidence type="ECO:0000256" key="1">
    <source>
        <dbReference type="SAM" id="MobiDB-lite"/>
    </source>
</evidence>
<organism evidence="2 3">
    <name type="scientific">Streptomyces ipomoeae</name>
    <dbReference type="NCBI Taxonomy" id="103232"/>
    <lineage>
        <taxon>Bacteria</taxon>
        <taxon>Bacillati</taxon>
        <taxon>Actinomycetota</taxon>
        <taxon>Actinomycetes</taxon>
        <taxon>Kitasatosporales</taxon>
        <taxon>Streptomycetaceae</taxon>
        <taxon>Streptomyces</taxon>
    </lineage>
</organism>
<accession>A0AAE8W5S4</accession>
<proteinExistence type="predicted"/>
<dbReference type="Proteomes" id="UP000318720">
    <property type="component" value="Unassembled WGS sequence"/>
</dbReference>
<comment type="caution">
    <text evidence="2">The sequence shown here is derived from an EMBL/GenBank/DDBJ whole genome shotgun (WGS) entry which is preliminary data.</text>
</comment>
<evidence type="ECO:0000313" key="3">
    <source>
        <dbReference type="Proteomes" id="UP000318720"/>
    </source>
</evidence>
<dbReference type="RefSeq" id="WP_048820075.1">
    <property type="nucleotide sequence ID" value="NZ_JARAVC010000454.1"/>
</dbReference>
<feature type="compositionally biased region" description="Basic and acidic residues" evidence="1">
    <location>
        <begin position="12"/>
        <end position="23"/>
    </location>
</feature>
<feature type="region of interest" description="Disordered" evidence="1">
    <location>
        <begin position="1"/>
        <end position="25"/>
    </location>
</feature>
<reference evidence="2 3" key="1">
    <citation type="submission" date="2019-03" db="EMBL/GenBank/DDBJ databases">
        <title>Comparative genomic analyses of the sweetpotato soil rot pathogen, Streptomyces ipomoeae.</title>
        <authorList>
            <person name="Ruschel Soares N."/>
            <person name="Badger J.H."/>
            <person name="Huguet-Tapia J.C."/>
            <person name="Clark C.A."/>
            <person name="Pettis G.S."/>
        </authorList>
    </citation>
    <scope>NUCLEOTIDE SEQUENCE [LARGE SCALE GENOMIC DNA]</scope>
    <source>
        <strain evidence="2 3">88-35</strain>
    </source>
</reference>
<gene>
    <name evidence="2" type="ORF">Sipo8835_14160</name>
</gene>
<protein>
    <submittedName>
        <fullName evidence="2">Uncharacterized protein</fullName>
    </submittedName>
</protein>